<accession>A0A410VH75</accession>
<protein>
    <submittedName>
        <fullName evidence="2">DUF3606 domain-containing protein</fullName>
    </submittedName>
</protein>
<reference evidence="3 4" key="2">
    <citation type="submission" date="2018-06" db="EMBL/GenBank/DDBJ databases">
        <title>Comparative genomics of rhizobia nodulating Arachis hypogaea in China.</title>
        <authorList>
            <person name="Li Y."/>
        </authorList>
    </citation>
    <scope>NUCLEOTIDE SEQUENCE [LARGE SCALE GENOMIC DNA]</scope>
    <source>
        <strain evidence="3 4">CCBAU 51658</strain>
    </source>
</reference>
<gene>
    <name evidence="2" type="ORF">GCM10010987_31220</name>
    <name evidence="3" type="ORF">XH86_31835</name>
</gene>
<feature type="compositionally biased region" description="Basic residues" evidence="1">
    <location>
        <begin position="1"/>
        <end position="12"/>
    </location>
</feature>
<proteinExistence type="predicted"/>
<evidence type="ECO:0000256" key="1">
    <source>
        <dbReference type="SAM" id="MobiDB-lite"/>
    </source>
</evidence>
<reference evidence="2" key="1">
    <citation type="journal article" date="2014" name="Int. J. Syst. Evol. Microbiol.">
        <title>Complete genome sequence of Corynebacterium casei LMG S-19264T (=DSM 44701T), isolated from a smear-ripened cheese.</title>
        <authorList>
            <consortium name="US DOE Joint Genome Institute (JGI-PGF)"/>
            <person name="Walter F."/>
            <person name="Albersmeier A."/>
            <person name="Kalinowski J."/>
            <person name="Ruckert C."/>
        </authorList>
    </citation>
    <scope>NUCLEOTIDE SEQUENCE</scope>
    <source>
        <strain evidence="2">CGMCC 1.15034</strain>
    </source>
</reference>
<evidence type="ECO:0000313" key="2">
    <source>
        <dbReference type="EMBL" id="GGI24804.1"/>
    </source>
</evidence>
<evidence type="ECO:0000313" key="3">
    <source>
        <dbReference type="EMBL" id="QOZ64094.1"/>
    </source>
</evidence>
<dbReference type="EMBL" id="BMHC01000005">
    <property type="protein sequence ID" value="GGI24804.1"/>
    <property type="molecule type" value="Genomic_DNA"/>
</dbReference>
<dbReference type="RefSeq" id="WP_128968391.1">
    <property type="nucleotide sequence ID" value="NZ_BMHC01000005.1"/>
</dbReference>
<name>A0A410VH75_9BRAD</name>
<dbReference type="Proteomes" id="UP000625079">
    <property type="component" value="Unassembled WGS sequence"/>
</dbReference>
<evidence type="ECO:0000313" key="5">
    <source>
        <dbReference type="Proteomes" id="UP000625079"/>
    </source>
</evidence>
<feature type="region of interest" description="Disordered" evidence="1">
    <location>
        <begin position="1"/>
        <end position="43"/>
    </location>
</feature>
<dbReference type="EMBL" id="CP030057">
    <property type="protein sequence ID" value="QOZ64094.1"/>
    <property type="molecule type" value="Genomic_DNA"/>
</dbReference>
<evidence type="ECO:0000313" key="4">
    <source>
        <dbReference type="Proteomes" id="UP000593880"/>
    </source>
</evidence>
<dbReference type="Pfam" id="PF12244">
    <property type="entry name" value="DUF3606"/>
    <property type="match status" value="1"/>
</dbReference>
<dbReference type="OrthoDB" id="7908013at2"/>
<dbReference type="InterPro" id="IPR022037">
    <property type="entry name" value="DUF3606"/>
</dbReference>
<keyword evidence="4" id="KW-1185">Reference proteome</keyword>
<sequence length="62" mass="7029">MAKTAKKQTIRGRKQDRSRVAGGQEDEVRYEARKSGRSASAVQMAVRRVGNTRKQVEKRLGR</sequence>
<dbReference type="AlphaFoldDB" id="A0A410VH75"/>
<organism evidence="2 5">
    <name type="scientific">Bradyrhizobium guangdongense</name>
    <dbReference type="NCBI Taxonomy" id="1325090"/>
    <lineage>
        <taxon>Bacteria</taxon>
        <taxon>Pseudomonadati</taxon>
        <taxon>Pseudomonadota</taxon>
        <taxon>Alphaproteobacteria</taxon>
        <taxon>Hyphomicrobiales</taxon>
        <taxon>Nitrobacteraceae</taxon>
        <taxon>Bradyrhizobium</taxon>
    </lineage>
</organism>
<reference evidence="2" key="3">
    <citation type="submission" date="2022-12" db="EMBL/GenBank/DDBJ databases">
        <authorList>
            <person name="Sun Q."/>
            <person name="Zhou Y."/>
        </authorList>
    </citation>
    <scope>NUCLEOTIDE SEQUENCE</scope>
    <source>
        <strain evidence="2">CGMCC 1.15034</strain>
    </source>
</reference>
<dbReference type="Proteomes" id="UP000593880">
    <property type="component" value="Chromosome"/>
</dbReference>